<keyword evidence="2 7" id="KW-0732">Signal</keyword>
<evidence type="ECO:0000256" key="1">
    <source>
        <dbReference type="ARBA" id="ARBA00008682"/>
    </source>
</evidence>
<evidence type="ECO:0000259" key="8">
    <source>
        <dbReference type="PROSITE" id="PS51910"/>
    </source>
</evidence>
<dbReference type="FunFam" id="3.10.50.10:FF:000003">
    <property type="entry name" value="Class V chitinase CHIT5b"/>
    <property type="match status" value="1"/>
</dbReference>
<organism evidence="9 10">
    <name type="scientific">Escallonia rubra</name>
    <dbReference type="NCBI Taxonomy" id="112253"/>
    <lineage>
        <taxon>Eukaryota</taxon>
        <taxon>Viridiplantae</taxon>
        <taxon>Streptophyta</taxon>
        <taxon>Embryophyta</taxon>
        <taxon>Tracheophyta</taxon>
        <taxon>Spermatophyta</taxon>
        <taxon>Magnoliopsida</taxon>
        <taxon>eudicotyledons</taxon>
        <taxon>Gunneridae</taxon>
        <taxon>Pentapetalae</taxon>
        <taxon>asterids</taxon>
        <taxon>campanulids</taxon>
        <taxon>Escalloniales</taxon>
        <taxon>Escalloniaceae</taxon>
        <taxon>Escallonia</taxon>
    </lineage>
</organism>
<dbReference type="PANTHER" id="PTHR11177:SF396">
    <property type="entry name" value="NOD FACTOR HYDROLASE PROTEIN 1"/>
    <property type="match status" value="1"/>
</dbReference>
<name>A0AA88S1T3_9ASTE</name>
<dbReference type="InterPro" id="IPR011583">
    <property type="entry name" value="Chitinase_II/V-like_cat"/>
</dbReference>
<keyword evidence="3 6" id="KW-0378">Hydrolase</keyword>
<protein>
    <recommendedName>
        <fullName evidence="8">GH18 domain-containing protein</fullName>
    </recommendedName>
</protein>
<evidence type="ECO:0000313" key="10">
    <source>
        <dbReference type="Proteomes" id="UP001187471"/>
    </source>
</evidence>
<dbReference type="PANTHER" id="PTHR11177">
    <property type="entry name" value="CHITINASE"/>
    <property type="match status" value="1"/>
</dbReference>
<evidence type="ECO:0000256" key="2">
    <source>
        <dbReference type="ARBA" id="ARBA00022729"/>
    </source>
</evidence>
<dbReference type="PROSITE" id="PS01095">
    <property type="entry name" value="GH18_1"/>
    <property type="match status" value="1"/>
</dbReference>
<gene>
    <name evidence="9" type="ORF">RJ640_009467</name>
</gene>
<evidence type="ECO:0000256" key="6">
    <source>
        <dbReference type="RuleBase" id="RU000489"/>
    </source>
</evidence>
<dbReference type="Pfam" id="PF00704">
    <property type="entry name" value="Glyco_hydro_18"/>
    <property type="match status" value="1"/>
</dbReference>
<reference evidence="9" key="1">
    <citation type="submission" date="2022-12" db="EMBL/GenBank/DDBJ databases">
        <title>Draft genome assemblies for two species of Escallonia (Escalloniales).</title>
        <authorList>
            <person name="Chanderbali A."/>
            <person name="Dervinis C."/>
            <person name="Anghel I."/>
            <person name="Soltis D."/>
            <person name="Soltis P."/>
            <person name="Zapata F."/>
        </authorList>
    </citation>
    <scope>NUCLEOTIDE SEQUENCE</scope>
    <source>
        <strain evidence="9">UCBG92.1500</strain>
        <tissue evidence="9">Leaf</tissue>
    </source>
</reference>
<dbReference type="CDD" id="cd02879">
    <property type="entry name" value="GH18_plant_chitinase_class_V"/>
    <property type="match status" value="1"/>
</dbReference>
<dbReference type="SUPFAM" id="SSF54556">
    <property type="entry name" value="Chitinase insertion domain"/>
    <property type="match status" value="1"/>
</dbReference>
<proteinExistence type="inferred from homology"/>
<dbReference type="SMART" id="SM00636">
    <property type="entry name" value="Glyco_18"/>
    <property type="match status" value="1"/>
</dbReference>
<feature type="chain" id="PRO_5041675815" description="GH18 domain-containing protein" evidence="7">
    <location>
        <begin position="25"/>
        <end position="430"/>
    </location>
</feature>
<sequence length="430" mass="47865">MAGLKAYTLCIFAILSLTNSCVMASSRSQVVRGAYWPSWVFDTFPPSAIETSLFTHIYYAFLIPNNVTYKFDITNSTALMLVNFTSTFHSSNPPLKTLFSIGGANTGLELFSQMSSNSSSRKVFIDSTIEVARKFGFDGIDLDWESPQTQDEMDNFGILLHEWRAEVQKEAEATCRAPLLLSAATYFAVDFFSDKVYRSYPVDSVSKNLDWINAMCYDYHGSWVPSATGAQAALYDPKSNVSTSYGLKSWIKAGLPRRKLIMGLPLYGRSWELKDPMAHGVGAPAVGSGPGDLGVMSYFEVEKFNRENNATVVYDLATISTYSVAGTSWIGYDDVRSTMVKILYAQALGLRGYFFWAVNGDHEWKITKAGWSQSSSKISYVQPSHASDAAILLKHYSNLYLLTAAGVFTTKSVWDKTPMYYFFEVVLTES</sequence>
<dbReference type="GO" id="GO:0008061">
    <property type="term" value="F:chitin binding"/>
    <property type="evidence" value="ECO:0007669"/>
    <property type="project" value="InterPro"/>
</dbReference>
<feature type="domain" description="GH18" evidence="8">
    <location>
        <begin position="30"/>
        <end position="374"/>
    </location>
</feature>
<dbReference type="GO" id="GO:0004568">
    <property type="term" value="F:chitinase activity"/>
    <property type="evidence" value="ECO:0007669"/>
    <property type="project" value="TreeGrafter"/>
</dbReference>
<dbReference type="Gene3D" id="3.10.50.10">
    <property type="match status" value="1"/>
</dbReference>
<evidence type="ECO:0000256" key="7">
    <source>
        <dbReference type="SAM" id="SignalP"/>
    </source>
</evidence>
<dbReference type="InterPro" id="IPR001223">
    <property type="entry name" value="Glyco_hydro18_cat"/>
</dbReference>
<evidence type="ECO:0000256" key="4">
    <source>
        <dbReference type="ARBA" id="ARBA00023180"/>
    </source>
</evidence>
<dbReference type="GO" id="GO:0005975">
    <property type="term" value="P:carbohydrate metabolic process"/>
    <property type="evidence" value="ECO:0007669"/>
    <property type="project" value="InterPro"/>
</dbReference>
<evidence type="ECO:0000256" key="3">
    <source>
        <dbReference type="ARBA" id="ARBA00022801"/>
    </source>
</evidence>
<keyword evidence="5 6" id="KW-0326">Glycosidase</keyword>
<dbReference type="InterPro" id="IPR029070">
    <property type="entry name" value="Chitinase_insertion_sf"/>
</dbReference>
<evidence type="ECO:0000313" key="9">
    <source>
        <dbReference type="EMBL" id="KAK2994326.1"/>
    </source>
</evidence>
<feature type="signal peptide" evidence="7">
    <location>
        <begin position="1"/>
        <end position="24"/>
    </location>
</feature>
<comment type="similarity">
    <text evidence="1">Belongs to the glycosyl hydrolase 18 family. Chitinase class V subfamily.</text>
</comment>
<keyword evidence="4" id="KW-0325">Glycoprotein</keyword>
<dbReference type="Gene3D" id="3.20.20.80">
    <property type="entry name" value="Glycosidases"/>
    <property type="match status" value="1"/>
</dbReference>
<dbReference type="SUPFAM" id="SSF51445">
    <property type="entry name" value="(Trans)glycosidases"/>
    <property type="match status" value="1"/>
</dbReference>
<accession>A0AA88S1T3</accession>
<dbReference type="EMBL" id="JAVXUO010000211">
    <property type="protein sequence ID" value="KAK2994326.1"/>
    <property type="molecule type" value="Genomic_DNA"/>
</dbReference>
<evidence type="ECO:0000256" key="5">
    <source>
        <dbReference type="ARBA" id="ARBA00023295"/>
    </source>
</evidence>
<dbReference type="AlphaFoldDB" id="A0AA88S1T3"/>
<keyword evidence="10" id="KW-1185">Reference proteome</keyword>
<dbReference type="GO" id="GO:0005576">
    <property type="term" value="C:extracellular region"/>
    <property type="evidence" value="ECO:0007669"/>
    <property type="project" value="TreeGrafter"/>
</dbReference>
<dbReference type="InterPro" id="IPR050314">
    <property type="entry name" value="Glycosyl_Hydrlase_18"/>
</dbReference>
<dbReference type="GO" id="GO:0006032">
    <property type="term" value="P:chitin catabolic process"/>
    <property type="evidence" value="ECO:0007669"/>
    <property type="project" value="TreeGrafter"/>
</dbReference>
<dbReference type="InterPro" id="IPR001579">
    <property type="entry name" value="Glyco_hydro_18_chit_AS"/>
</dbReference>
<dbReference type="Proteomes" id="UP001187471">
    <property type="component" value="Unassembled WGS sequence"/>
</dbReference>
<dbReference type="InterPro" id="IPR017853">
    <property type="entry name" value="GH"/>
</dbReference>
<dbReference type="PROSITE" id="PS51910">
    <property type="entry name" value="GH18_2"/>
    <property type="match status" value="1"/>
</dbReference>
<comment type="caution">
    <text evidence="9">The sequence shown here is derived from an EMBL/GenBank/DDBJ whole genome shotgun (WGS) entry which is preliminary data.</text>
</comment>